<accession>A0A7J9DW23</accession>
<dbReference type="Proteomes" id="UP000593568">
    <property type="component" value="Unassembled WGS sequence"/>
</dbReference>
<evidence type="ECO:0000256" key="1">
    <source>
        <dbReference type="SAM" id="Coils"/>
    </source>
</evidence>
<gene>
    <name evidence="2" type="ORF">Gotri_014179</name>
</gene>
<dbReference type="EMBL" id="JABEZW010000005">
    <property type="protein sequence ID" value="MBA0764901.1"/>
    <property type="molecule type" value="Genomic_DNA"/>
</dbReference>
<keyword evidence="1" id="KW-0175">Coiled coil</keyword>
<dbReference type="AlphaFoldDB" id="A0A7J9DW23"/>
<evidence type="ECO:0000313" key="2">
    <source>
        <dbReference type="EMBL" id="MBA0764901.1"/>
    </source>
</evidence>
<reference evidence="2 3" key="1">
    <citation type="journal article" date="2019" name="Genome Biol. Evol.">
        <title>Insights into the evolution of the New World diploid cottons (Gossypium, subgenus Houzingenia) based on genome sequencing.</title>
        <authorList>
            <person name="Grover C.E."/>
            <person name="Arick M.A. 2nd"/>
            <person name="Thrash A."/>
            <person name="Conover J.L."/>
            <person name="Sanders W.S."/>
            <person name="Peterson D.G."/>
            <person name="Frelichowski J.E."/>
            <person name="Scheffler J.A."/>
            <person name="Scheffler B.E."/>
            <person name="Wendel J.F."/>
        </authorList>
    </citation>
    <scope>NUCLEOTIDE SEQUENCE [LARGE SCALE GENOMIC DNA]</scope>
    <source>
        <strain evidence="2">8</strain>
        <tissue evidence="2">Leaf</tissue>
    </source>
</reference>
<keyword evidence="3" id="KW-1185">Reference proteome</keyword>
<sequence>MRTAGLVREDALERDLLKSQNEKVGLRARVGELERSLHQYCICNFVIKLKASLNRIKELKGKIEELEAALQNCELRVELLEMNNEHWKE</sequence>
<feature type="coiled-coil region" evidence="1">
    <location>
        <begin position="49"/>
        <end position="83"/>
    </location>
</feature>
<comment type="caution">
    <text evidence="2">The sequence shown here is derived from an EMBL/GenBank/DDBJ whole genome shotgun (WGS) entry which is preliminary data.</text>
</comment>
<name>A0A7J9DW23_9ROSI</name>
<proteinExistence type="predicted"/>
<protein>
    <submittedName>
        <fullName evidence="2">Uncharacterized protein</fullName>
    </submittedName>
</protein>
<evidence type="ECO:0000313" key="3">
    <source>
        <dbReference type="Proteomes" id="UP000593568"/>
    </source>
</evidence>
<organism evidence="2 3">
    <name type="scientific">Gossypium trilobum</name>
    <dbReference type="NCBI Taxonomy" id="34281"/>
    <lineage>
        <taxon>Eukaryota</taxon>
        <taxon>Viridiplantae</taxon>
        <taxon>Streptophyta</taxon>
        <taxon>Embryophyta</taxon>
        <taxon>Tracheophyta</taxon>
        <taxon>Spermatophyta</taxon>
        <taxon>Magnoliopsida</taxon>
        <taxon>eudicotyledons</taxon>
        <taxon>Gunneridae</taxon>
        <taxon>Pentapetalae</taxon>
        <taxon>rosids</taxon>
        <taxon>malvids</taxon>
        <taxon>Malvales</taxon>
        <taxon>Malvaceae</taxon>
        <taxon>Malvoideae</taxon>
        <taxon>Gossypium</taxon>
    </lineage>
</organism>